<dbReference type="GO" id="GO:0003677">
    <property type="term" value="F:DNA binding"/>
    <property type="evidence" value="ECO:0007669"/>
    <property type="project" value="UniProtKB-KW"/>
</dbReference>
<evidence type="ECO:0000256" key="13">
    <source>
        <dbReference type="ARBA" id="ARBA00023204"/>
    </source>
</evidence>
<dbReference type="PROSITE" id="PS51194">
    <property type="entry name" value="HELICASE_CTER"/>
    <property type="match status" value="1"/>
</dbReference>
<feature type="domain" description="HRDC" evidence="24">
    <location>
        <begin position="992"/>
        <end position="1072"/>
    </location>
</feature>
<dbReference type="InterPro" id="IPR014001">
    <property type="entry name" value="Helicase_ATP-bd"/>
</dbReference>
<dbReference type="FunFam" id="3.40.50.300:FF:000537">
    <property type="entry name" value="Bloom syndrome RecQ-like helicase"/>
    <property type="match status" value="1"/>
</dbReference>
<keyword evidence="10" id="KW-0862">Zinc</keyword>
<dbReference type="SMART" id="SM00341">
    <property type="entry name" value="HRDC"/>
    <property type="match status" value="1"/>
</dbReference>
<evidence type="ECO:0000259" key="24">
    <source>
        <dbReference type="PROSITE" id="PS50967"/>
    </source>
</evidence>
<evidence type="ECO:0000256" key="23">
    <source>
        <dbReference type="SAM" id="MobiDB-lite"/>
    </source>
</evidence>
<dbReference type="InterPro" id="IPR010997">
    <property type="entry name" value="HRDC-like_sf"/>
</dbReference>
<keyword evidence="5" id="KW-0479">Metal-binding</keyword>
<evidence type="ECO:0000256" key="6">
    <source>
        <dbReference type="ARBA" id="ARBA00022741"/>
    </source>
</evidence>
<keyword evidence="15" id="KW-0539">Nucleus</keyword>
<dbReference type="Gene3D" id="1.10.10.10">
    <property type="entry name" value="Winged helix-like DNA-binding domain superfamily/Winged helix DNA-binding domain"/>
    <property type="match status" value="1"/>
</dbReference>
<dbReference type="PANTHER" id="PTHR13710">
    <property type="entry name" value="DNA HELICASE RECQ FAMILY MEMBER"/>
    <property type="match status" value="1"/>
</dbReference>
<dbReference type="Pfam" id="PF00270">
    <property type="entry name" value="DEAD"/>
    <property type="match status" value="1"/>
</dbReference>
<dbReference type="GO" id="GO:0009378">
    <property type="term" value="F:four-way junction helicase activity"/>
    <property type="evidence" value="ECO:0007669"/>
    <property type="project" value="TreeGrafter"/>
</dbReference>
<dbReference type="GO" id="GO:0016787">
    <property type="term" value="F:hydrolase activity"/>
    <property type="evidence" value="ECO:0007669"/>
    <property type="project" value="UniProtKB-KW"/>
</dbReference>
<evidence type="ECO:0000256" key="18">
    <source>
        <dbReference type="ARBA" id="ARBA00044542"/>
    </source>
</evidence>
<feature type="compositionally biased region" description="Polar residues" evidence="23">
    <location>
        <begin position="147"/>
        <end position="159"/>
    </location>
</feature>
<comment type="similarity">
    <text evidence="3">Belongs to the helicase family. RecQ subfamily.</text>
</comment>
<evidence type="ECO:0000259" key="26">
    <source>
        <dbReference type="PROSITE" id="PS51194"/>
    </source>
</evidence>
<keyword evidence="12" id="KW-0238">DNA-binding</keyword>
<proteinExistence type="inferred from homology"/>
<feature type="region of interest" description="Disordered" evidence="23">
    <location>
        <begin position="322"/>
        <end position="428"/>
    </location>
</feature>
<dbReference type="InterPro" id="IPR002464">
    <property type="entry name" value="DNA/RNA_helicase_DEAH_CS"/>
</dbReference>
<comment type="cofactor">
    <cofactor evidence="1">
        <name>Zn(2+)</name>
        <dbReference type="ChEBI" id="CHEBI:29105"/>
    </cofactor>
</comment>
<dbReference type="InterPro" id="IPR032284">
    <property type="entry name" value="RecQ_Zn-bd"/>
</dbReference>
<evidence type="ECO:0000256" key="21">
    <source>
        <dbReference type="ARBA" id="ARBA00076065"/>
    </source>
</evidence>
<evidence type="ECO:0000256" key="22">
    <source>
        <dbReference type="ARBA" id="ARBA00076271"/>
    </source>
</evidence>
<dbReference type="FunFam" id="3.40.50.300:FF:000340">
    <property type="entry name" value="Bloom syndrome, RecQ helicase"/>
    <property type="match status" value="1"/>
</dbReference>
<dbReference type="PROSITE" id="PS51192">
    <property type="entry name" value="HELICASE_ATP_BIND_1"/>
    <property type="match status" value="1"/>
</dbReference>
<dbReference type="GO" id="GO:0007131">
    <property type="term" value="P:reciprocal meiotic recombination"/>
    <property type="evidence" value="ECO:0007669"/>
    <property type="project" value="UniProtKB-ARBA"/>
</dbReference>
<dbReference type="NCBIfam" id="TIGR00614">
    <property type="entry name" value="recQ_fam"/>
    <property type="match status" value="1"/>
</dbReference>
<evidence type="ECO:0000256" key="20">
    <source>
        <dbReference type="ARBA" id="ARBA00073450"/>
    </source>
</evidence>
<dbReference type="FunFam" id="1.10.10.10:FF:000495">
    <property type="entry name" value="RecQ family helicase MusN"/>
    <property type="match status" value="1"/>
</dbReference>
<dbReference type="InterPro" id="IPR011545">
    <property type="entry name" value="DEAD/DEAH_box_helicase_dom"/>
</dbReference>
<evidence type="ECO:0000256" key="1">
    <source>
        <dbReference type="ARBA" id="ARBA00001947"/>
    </source>
</evidence>
<feature type="compositionally biased region" description="Basic and acidic residues" evidence="23">
    <location>
        <begin position="130"/>
        <end position="146"/>
    </location>
</feature>
<dbReference type="InterPro" id="IPR027417">
    <property type="entry name" value="P-loop_NTPase"/>
</dbReference>
<evidence type="ECO:0000256" key="8">
    <source>
        <dbReference type="ARBA" id="ARBA00022801"/>
    </source>
</evidence>
<dbReference type="InterPro" id="IPR018982">
    <property type="entry name" value="RQC_domain"/>
</dbReference>
<evidence type="ECO:0000256" key="7">
    <source>
        <dbReference type="ARBA" id="ARBA00022763"/>
    </source>
</evidence>
<dbReference type="PROSITE" id="PS50967">
    <property type="entry name" value="HRDC"/>
    <property type="match status" value="1"/>
</dbReference>
<keyword evidence="9" id="KW-0347">Helicase</keyword>
<keyword evidence="8" id="KW-0378">Hydrolase</keyword>
<dbReference type="GO" id="GO:0005524">
    <property type="term" value="F:ATP binding"/>
    <property type="evidence" value="ECO:0007669"/>
    <property type="project" value="UniProtKB-KW"/>
</dbReference>
<dbReference type="SUPFAM" id="SSF46785">
    <property type="entry name" value="Winged helix' DNA-binding domain"/>
    <property type="match status" value="1"/>
</dbReference>
<keyword evidence="13" id="KW-0234">DNA repair</keyword>
<evidence type="ECO:0000256" key="3">
    <source>
        <dbReference type="ARBA" id="ARBA00005446"/>
    </source>
</evidence>
<evidence type="ECO:0000256" key="17">
    <source>
        <dbReference type="ARBA" id="ARBA00034808"/>
    </source>
</evidence>
<gene>
    <name evidence="27" type="ORF">g.3963</name>
</gene>
<comment type="catalytic activity">
    <reaction evidence="19">
        <text>ATP + H2O = ADP + phosphate + H(+)</text>
        <dbReference type="Rhea" id="RHEA:13065"/>
        <dbReference type="ChEBI" id="CHEBI:15377"/>
        <dbReference type="ChEBI" id="CHEBI:15378"/>
        <dbReference type="ChEBI" id="CHEBI:30616"/>
        <dbReference type="ChEBI" id="CHEBI:43474"/>
        <dbReference type="ChEBI" id="CHEBI:456216"/>
    </reaction>
</comment>
<organism evidence="27">
    <name type="scientific">Clastoptera arizonana</name>
    <name type="common">Arizona spittle bug</name>
    <dbReference type="NCBI Taxonomy" id="38151"/>
    <lineage>
        <taxon>Eukaryota</taxon>
        <taxon>Metazoa</taxon>
        <taxon>Ecdysozoa</taxon>
        <taxon>Arthropoda</taxon>
        <taxon>Hexapoda</taxon>
        <taxon>Insecta</taxon>
        <taxon>Pterygota</taxon>
        <taxon>Neoptera</taxon>
        <taxon>Paraneoptera</taxon>
        <taxon>Hemiptera</taxon>
        <taxon>Auchenorrhyncha</taxon>
        <taxon>Cercopoidea</taxon>
        <taxon>Clastopteridae</taxon>
        <taxon>Clastoptera</taxon>
    </lineage>
</organism>
<dbReference type="SUPFAM" id="SSF47819">
    <property type="entry name" value="HRDC-like"/>
    <property type="match status" value="1"/>
</dbReference>
<dbReference type="SMART" id="SM00956">
    <property type="entry name" value="RQC"/>
    <property type="match status" value="1"/>
</dbReference>
<dbReference type="InterPro" id="IPR001650">
    <property type="entry name" value="Helicase_C-like"/>
</dbReference>
<dbReference type="EMBL" id="GEDC01008343">
    <property type="protein sequence ID" value="JAS28955.1"/>
    <property type="molecule type" value="Transcribed_RNA"/>
</dbReference>
<dbReference type="Pfam" id="PF00570">
    <property type="entry name" value="HRDC"/>
    <property type="match status" value="1"/>
</dbReference>
<evidence type="ECO:0000256" key="10">
    <source>
        <dbReference type="ARBA" id="ARBA00022833"/>
    </source>
</evidence>
<dbReference type="PANTHER" id="PTHR13710:SF153">
    <property type="entry name" value="RECQ-LIKE DNA HELICASE BLM"/>
    <property type="match status" value="1"/>
</dbReference>
<evidence type="ECO:0000256" key="2">
    <source>
        <dbReference type="ARBA" id="ARBA00004123"/>
    </source>
</evidence>
<keyword evidence="14" id="KW-0413">Isomerase</keyword>
<dbReference type="SMART" id="SM00487">
    <property type="entry name" value="DEXDc"/>
    <property type="match status" value="1"/>
</dbReference>
<protein>
    <recommendedName>
        <fullName evidence="20">RecQ-like DNA helicase BLM</fullName>
        <ecNumber evidence="17">5.6.2.4</ecNumber>
    </recommendedName>
    <alternativeName>
        <fullName evidence="21">Bloom syndrome protein homolog</fullName>
    </alternativeName>
    <alternativeName>
        <fullName evidence="18">DNA 3'-5' helicase BLM</fullName>
    </alternativeName>
    <alternativeName>
        <fullName evidence="22">RecQ helicase homolog</fullName>
    </alternativeName>
</protein>
<dbReference type="CDD" id="cd18794">
    <property type="entry name" value="SF2_C_RecQ"/>
    <property type="match status" value="1"/>
</dbReference>
<dbReference type="GO" id="GO:0000724">
    <property type="term" value="P:double-strand break repair via homologous recombination"/>
    <property type="evidence" value="ECO:0007669"/>
    <property type="project" value="UniProtKB-ARBA"/>
</dbReference>
<evidence type="ECO:0000256" key="19">
    <source>
        <dbReference type="ARBA" id="ARBA00049360"/>
    </source>
</evidence>
<keyword evidence="6" id="KW-0547">Nucleotide-binding</keyword>
<dbReference type="GO" id="GO:0006260">
    <property type="term" value="P:DNA replication"/>
    <property type="evidence" value="ECO:0007669"/>
    <property type="project" value="UniProtKB-KW"/>
</dbReference>
<evidence type="ECO:0000256" key="12">
    <source>
        <dbReference type="ARBA" id="ARBA00023125"/>
    </source>
</evidence>
<evidence type="ECO:0000259" key="25">
    <source>
        <dbReference type="PROSITE" id="PS51192"/>
    </source>
</evidence>
<evidence type="ECO:0000256" key="9">
    <source>
        <dbReference type="ARBA" id="ARBA00022806"/>
    </source>
</evidence>
<dbReference type="Gene3D" id="1.10.150.80">
    <property type="entry name" value="HRDC domain"/>
    <property type="match status" value="1"/>
</dbReference>
<dbReference type="InterPro" id="IPR002121">
    <property type="entry name" value="HRDC_dom"/>
</dbReference>
<dbReference type="Gene3D" id="3.40.50.300">
    <property type="entry name" value="P-loop containing nucleotide triphosphate hydrolases"/>
    <property type="match status" value="2"/>
</dbReference>
<dbReference type="AlphaFoldDB" id="A0A1B6DTI0"/>
<comment type="catalytic activity">
    <reaction evidence="16">
        <text>Couples ATP hydrolysis with the unwinding of duplex DNA by translocating in the 3'-5' direction.</text>
        <dbReference type="EC" id="5.6.2.4"/>
    </reaction>
</comment>
<dbReference type="InterPro" id="IPR036388">
    <property type="entry name" value="WH-like_DNA-bd_sf"/>
</dbReference>
<dbReference type="PROSITE" id="PS00690">
    <property type="entry name" value="DEAH_ATP_HELICASE"/>
    <property type="match status" value="1"/>
</dbReference>
<feature type="region of interest" description="Disordered" evidence="23">
    <location>
        <begin position="1075"/>
        <end position="1195"/>
    </location>
</feature>
<feature type="compositionally biased region" description="Basic and acidic residues" evidence="23">
    <location>
        <begin position="358"/>
        <end position="376"/>
    </location>
</feature>
<dbReference type="Pfam" id="PF16124">
    <property type="entry name" value="RecQ_Zn_bind"/>
    <property type="match status" value="1"/>
</dbReference>
<keyword evidence="7" id="KW-0227">DNA damage</keyword>
<dbReference type="GO" id="GO:0005634">
    <property type="term" value="C:nucleus"/>
    <property type="evidence" value="ECO:0007669"/>
    <property type="project" value="UniProtKB-SubCell"/>
</dbReference>
<dbReference type="GO" id="GO:0043138">
    <property type="term" value="F:3'-5' DNA helicase activity"/>
    <property type="evidence" value="ECO:0007669"/>
    <property type="project" value="UniProtKB-EC"/>
</dbReference>
<comment type="subcellular location">
    <subcellularLocation>
        <location evidence="2">Nucleus</location>
    </subcellularLocation>
</comment>
<sequence>MQFNNSERIAKYNVKFIPHEPSKQLITALSSSRYLSSLDKICAERILKYVKNTPSSDLIIQKSDNSNTQQLSPKNFVLDTKQKNVQDLQISNVVKSSAISKNFENVKSKTQKNTLLNFFKTPKESHDLKLDSNLHLKNPESEKSGTEKSVFSNNQITDHQNSHDVRLNPKSSVLETLLTQKSINFYSQKKEDQNVFKLDASTFNSKNNLLKTPPTQQSVYSNNQRKEHQNACGVFKPQEPSSKLLEHLKSPKYRARLSNSGFLLDSLLASSSKLKSSCSTPEQNSLQESPLNISPITPFKRLELSIASNPITPRSLPVYSPHIISKQSPEPNVPLETFTNNSYKNDSFETNYQVDTTQPHEDTPFISSHTERKDLPQQRPSNDIQSLNLNSRVPSNSTQTTGSTSVYFKKNVSSEPKDDSNEFNHSNFPHYQNMRNVFRQQFGLNNFRMKQLPAMNAALLGHDCFILMPTGGGKSLCYQLPALLTKGVTIIISPLKSLIMDQVHKLKSLDIPAAYVSGDITFSEIENIYKELVKKEPGLKLLFVTPEKLMSSGKLTDVLMGLYNRQMLARFVIDEAHCVSQWGHDFRQDYKRLKTLRQQFPEVPMMALTATATLRVRKDILHQLGMETTKWFVSSFDRPNLKYIVKPKESKDKVVKEIAEIIKTSYLRKSGIVYCFSRNECDNVAKQLTSLGIKSVAYHAGLSDSQRTSVQTAWITDRVKVVCATIAFGMGIDKPDVRFVIHHSLAKSIEGYYQEAGRAGRDGETAVCILFYSYTDVQRIRKLLEMERDGTFETKKTHLNNLWRMVDYCDNKSDCRRSIQLQYFGENYTQRCPKNTATSCDNCLSQKTYITIDVTKECKAIIRAIESMYANSKYVNYTINHIADVLKGSENKKIRTHGHHLLEIHGLGKQWQRVDVMRLIHKLSMEEYLTEFLVTSNDITNTYIKLGPRANALLNSSVNIEFLMPEAKIQNYTNSSPSHRSLEESTGNGDLDALHEKCFTELMDIVRIIAESNQVSTNSIMNIQAVKSMSKRLPETESEMLTIVGVTRANYEKYGKPLLDITKQYAKEKENLQVEIEQSSSEESIPKRKAPASMFRNTGRAPKRRKNSSSGGGTKPYRGKARGGYKKGGQQRSKSSGWGGSVSGGSNKTNNTTAQRRGGDSWNSGDRGFTLQPSLNLPPSSRPGFLSAPKVSRIG</sequence>
<dbReference type="GO" id="GO:0046872">
    <property type="term" value="F:metal ion binding"/>
    <property type="evidence" value="ECO:0007669"/>
    <property type="project" value="UniProtKB-KW"/>
</dbReference>
<dbReference type="GO" id="GO:0005694">
    <property type="term" value="C:chromosome"/>
    <property type="evidence" value="ECO:0007669"/>
    <property type="project" value="TreeGrafter"/>
</dbReference>
<feature type="compositionally biased region" description="Polar residues" evidence="23">
    <location>
        <begin position="378"/>
        <end position="414"/>
    </location>
</feature>
<dbReference type="InterPro" id="IPR036390">
    <property type="entry name" value="WH_DNA-bd_sf"/>
</dbReference>
<evidence type="ECO:0000256" key="5">
    <source>
        <dbReference type="ARBA" id="ARBA00022723"/>
    </source>
</evidence>
<dbReference type="SMART" id="SM00490">
    <property type="entry name" value="HELICc"/>
    <property type="match status" value="1"/>
</dbReference>
<keyword evidence="11" id="KW-0067">ATP-binding</keyword>
<reference evidence="27" key="1">
    <citation type="submission" date="2015-12" db="EMBL/GenBank/DDBJ databases">
        <title>De novo transcriptome assembly of four potential Pierce s Disease insect vectors from Arizona vineyards.</title>
        <authorList>
            <person name="Tassone E.E."/>
        </authorList>
    </citation>
    <scope>NUCLEOTIDE SEQUENCE</scope>
</reference>
<evidence type="ECO:0000256" key="15">
    <source>
        <dbReference type="ARBA" id="ARBA00023242"/>
    </source>
</evidence>
<feature type="region of interest" description="Disordered" evidence="23">
    <location>
        <begin position="130"/>
        <end position="167"/>
    </location>
</feature>
<dbReference type="Pfam" id="PF00271">
    <property type="entry name" value="Helicase_C"/>
    <property type="match status" value="1"/>
</dbReference>
<dbReference type="InterPro" id="IPR004589">
    <property type="entry name" value="DNA_helicase_ATP-dep_RecQ"/>
</dbReference>
<dbReference type="SUPFAM" id="SSF52540">
    <property type="entry name" value="P-loop containing nucleoside triphosphate hydrolases"/>
    <property type="match status" value="1"/>
</dbReference>
<accession>A0A1B6DTI0</accession>
<keyword evidence="4" id="KW-0235">DNA replication</keyword>
<evidence type="ECO:0000313" key="27">
    <source>
        <dbReference type="EMBL" id="JAS28955.1"/>
    </source>
</evidence>
<dbReference type="EC" id="5.6.2.4" evidence="17"/>
<dbReference type="InterPro" id="IPR044876">
    <property type="entry name" value="HRDC_dom_sf"/>
</dbReference>
<feature type="compositionally biased region" description="Polar residues" evidence="23">
    <location>
        <begin position="337"/>
        <end position="357"/>
    </location>
</feature>
<evidence type="ECO:0000256" key="14">
    <source>
        <dbReference type="ARBA" id="ARBA00023235"/>
    </source>
</evidence>
<feature type="domain" description="Helicase C-terminal" evidence="26">
    <location>
        <begin position="654"/>
        <end position="803"/>
    </location>
</feature>
<feature type="domain" description="Helicase ATP-binding" evidence="25">
    <location>
        <begin position="455"/>
        <end position="630"/>
    </location>
</feature>
<evidence type="ECO:0000256" key="16">
    <source>
        <dbReference type="ARBA" id="ARBA00034617"/>
    </source>
</evidence>
<name>A0A1B6DTI0_9HEMI</name>
<dbReference type="GO" id="GO:0005737">
    <property type="term" value="C:cytoplasm"/>
    <property type="evidence" value="ECO:0007669"/>
    <property type="project" value="TreeGrafter"/>
</dbReference>
<evidence type="ECO:0000256" key="11">
    <source>
        <dbReference type="ARBA" id="ARBA00022840"/>
    </source>
</evidence>
<dbReference type="Pfam" id="PF09382">
    <property type="entry name" value="RQC"/>
    <property type="match status" value="1"/>
</dbReference>
<evidence type="ECO:0000256" key="4">
    <source>
        <dbReference type="ARBA" id="ARBA00022705"/>
    </source>
</evidence>